<dbReference type="Pfam" id="PF00082">
    <property type="entry name" value="Peptidase_S8"/>
    <property type="match status" value="1"/>
</dbReference>
<evidence type="ECO:0000256" key="1">
    <source>
        <dbReference type="ARBA" id="ARBA00022670"/>
    </source>
</evidence>
<feature type="non-terminal residue" evidence="7">
    <location>
        <position position="240"/>
    </location>
</feature>
<name>A0A4P9XTX4_9FUNG</name>
<dbReference type="InterPro" id="IPR015500">
    <property type="entry name" value="Peptidase_S8_subtilisin-rel"/>
</dbReference>
<dbReference type="GO" id="GO:0004252">
    <property type="term" value="F:serine-type endopeptidase activity"/>
    <property type="evidence" value="ECO:0007669"/>
    <property type="project" value="InterPro"/>
</dbReference>
<evidence type="ECO:0000256" key="5">
    <source>
        <dbReference type="SAM" id="SignalP"/>
    </source>
</evidence>
<comment type="similarity">
    <text evidence="4">Belongs to the peptidase S8 family.</text>
</comment>
<dbReference type="InterPro" id="IPR023827">
    <property type="entry name" value="Peptidase_S8_Asp-AS"/>
</dbReference>
<feature type="domain" description="Peptidase S8/S53" evidence="6">
    <location>
        <begin position="179"/>
        <end position="240"/>
    </location>
</feature>
<comment type="caution">
    <text evidence="4">Lacks conserved residue(s) required for the propagation of feature annotation.</text>
</comment>
<keyword evidence="3" id="KW-0720">Serine protease</keyword>
<dbReference type="PROSITE" id="PS00136">
    <property type="entry name" value="SUBTILASE_ASP"/>
    <property type="match status" value="1"/>
</dbReference>
<dbReference type="PROSITE" id="PS51892">
    <property type="entry name" value="SUBTILASE"/>
    <property type="match status" value="1"/>
</dbReference>
<organism evidence="7 8">
    <name type="scientific">Thamnocephalis sphaerospora</name>
    <dbReference type="NCBI Taxonomy" id="78915"/>
    <lineage>
        <taxon>Eukaryota</taxon>
        <taxon>Fungi</taxon>
        <taxon>Fungi incertae sedis</taxon>
        <taxon>Zoopagomycota</taxon>
        <taxon>Zoopagomycotina</taxon>
        <taxon>Zoopagomycetes</taxon>
        <taxon>Zoopagales</taxon>
        <taxon>Sigmoideomycetaceae</taxon>
        <taxon>Thamnocephalis</taxon>
    </lineage>
</organism>
<dbReference type="GO" id="GO:0006508">
    <property type="term" value="P:proteolysis"/>
    <property type="evidence" value="ECO:0007669"/>
    <property type="project" value="UniProtKB-KW"/>
</dbReference>
<protein>
    <recommendedName>
        <fullName evidence="6">Peptidase S8/S53 domain-containing protein</fullName>
    </recommendedName>
</protein>
<evidence type="ECO:0000256" key="2">
    <source>
        <dbReference type="ARBA" id="ARBA00022801"/>
    </source>
</evidence>
<dbReference type="Gene3D" id="3.40.50.200">
    <property type="entry name" value="Peptidase S8/S53 domain"/>
    <property type="match status" value="1"/>
</dbReference>
<evidence type="ECO:0000313" key="8">
    <source>
        <dbReference type="Proteomes" id="UP000271241"/>
    </source>
</evidence>
<proteinExistence type="inferred from homology"/>
<evidence type="ECO:0000256" key="3">
    <source>
        <dbReference type="ARBA" id="ARBA00022825"/>
    </source>
</evidence>
<dbReference type="InterPro" id="IPR000209">
    <property type="entry name" value="Peptidase_S8/S53_dom"/>
</dbReference>
<sequence>MVRCIFVAAFYVAALALTNTIVTDGARLAPHQPSTVPLKSGYAALSRRNGASASSRAQKNNHPGVLPTAYILQLTASPSTAEARSQRSFILKWVHRFLNVSDVHEFDTLMNGVSFDVSGGGERLMAEVASHAMVKRAWPVTAAATHSSALHPAGSRMFNATATHQPHRWARRASTTDPNGAKIGIIDTGIDYKHPSLGGCFGPGCIVAYGYDFVGDAYNGKNVPQPDADPMDECNGHGTH</sequence>
<feature type="chain" id="PRO_5020790401" description="Peptidase S8/S53 domain-containing protein" evidence="5">
    <location>
        <begin position="17"/>
        <end position="240"/>
    </location>
</feature>
<dbReference type="OrthoDB" id="206201at2759"/>
<dbReference type="InterPro" id="IPR036852">
    <property type="entry name" value="Peptidase_S8/S53_dom_sf"/>
</dbReference>
<accession>A0A4P9XTX4</accession>
<evidence type="ECO:0000256" key="4">
    <source>
        <dbReference type="PROSITE-ProRule" id="PRU01240"/>
    </source>
</evidence>
<reference evidence="8" key="1">
    <citation type="journal article" date="2018" name="Nat. Microbiol.">
        <title>Leveraging single-cell genomics to expand the fungal tree of life.</title>
        <authorList>
            <person name="Ahrendt S.R."/>
            <person name="Quandt C.A."/>
            <person name="Ciobanu D."/>
            <person name="Clum A."/>
            <person name="Salamov A."/>
            <person name="Andreopoulos B."/>
            <person name="Cheng J.F."/>
            <person name="Woyke T."/>
            <person name="Pelin A."/>
            <person name="Henrissat B."/>
            <person name="Reynolds N.K."/>
            <person name="Benny G.L."/>
            <person name="Smith M.E."/>
            <person name="James T.Y."/>
            <person name="Grigoriev I.V."/>
        </authorList>
    </citation>
    <scope>NUCLEOTIDE SEQUENCE [LARGE SCALE GENOMIC DNA]</scope>
    <source>
        <strain evidence="8">RSA 1356</strain>
    </source>
</reference>
<keyword evidence="8" id="KW-1185">Reference proteome</keyword>
<keyword evidence="2" id="KW-0378">Hydrolase</keyword>
<dbReference type="AlphaFoldDB" id="A0A4P9XTX4"/>
<dbReference type="STRING" id="78915.A0A4P9XTX4"/>
<dbReference type="PRINTS" id="PR00723">
    <property type="entry name" value="SUBTILISIN"/>
</dbReference>
<dbReference type="EMBL" id="KZ992497">
    <property type="protein sequence ID" value="RKP09654.1"/>
    <property type="molecule type" value="Genomic_DNA"/>
</dbReference>
<dbReference type="Proteomes" id="UP000271241">
    <property type="component" value="Unassembled WGS sequence"/>
</dbReference>
<keyword evidence="5" id="KW-0732">Signal</keyword>
<evidence type="ECO:0000313" key="7">
    <source>
        <dbReference type="EMBL" id="RKP09654.1"/>
    </source>
</evidence>
<gene>
    <name evidence="7" type="ORF">THASP1DRAFT_28539</name>
</gene>
<dbReference type="SUPFAM" id="SSF52743">
    <property type="entry name" value="Subtilisin-like"/>
    <property type="match status" value="1"/>
</dbReference>
<keyword evidence="1" id="KW-0645">Protease</keyword>
<feature type="signal peptide" evidence="5">
    <location>
        <begin position="1"/>
        <end position="16"/>
    </location>
</feature>
<evidence type="ECO:0000259" key="6">
    <source>
        <dbReference type="Pfam" id="PF00082"/>
    </source>
</evidence>